<dbReference type="HOGENOM" id="CLU_2146280_0_0_1"/>
<gene>
    <name evidence="1" type="ORF">K443DRAFT_515374</name>
</gene>
<dbReference type="EMBL" id="KN838591">
    <property type="protein sequence ID" value="KIK02523.1"/>
    <property type="molecule type" value="Genomic_DNA"/>
</dbReference>
<dbReference type="Proteomes" id="UP000054477">
    <property type="component" value="Unassembled WGS sequence"/>
</dbReference>
<dbReference type="AlphaFoldDB" id="A0A0C9Y347"/>
<organism evidence="1 2">
    <name type="scientific">Laccaria amethystina LaAM-08-1</name>
    <dbReference type="NCBI Taxonomy" id="1095629"/>
    <lineage>
        <taxon>Eukaryota</taxon>
        <taxon>Fungi</taxon>
        <taxon>Dikarya</taxon>
        <taxon>Basidiomycota</taxon>
        <taxon>Agaricomycotina</taxon>
        <taxon>Agaricomycetes</taxon>
        <taxon>Agaricomycetidae</taxon>
        <taxon>Agaricales</taxon>
        <taxon>Agaricineae</taxon>
        <taxon>Hydnangiaceae</taxon>
        <taxon>Laccaria</taxon>
    </lineage>
</organism>
<protein>
    <submittedName>
        <fullName evidence="1">Uncharacterized protein</fullName>
    </submittedName>
</protein>
<reference evidence="1 2" key="1">
    <citation type="submission" date="2014-04" db="EMBL/GenBank/DDBJ databases">
        <authorList>
            <consortium name="DOE Joint Genome Institute"/>
            <person name="Kuo A."/>
            <person name="Kohler A."/>
            <person name="Nagy L.G."/>
            <person name="Floudas D."/>
            <person name="Copeland A."/>
            <person name="Barry K.W."/>
            <person name="Cichocki N."/>
            <person name="Veneault-Fourrey C."/>
            <person name="LaButti K."/>
            <person name="Lindquist E.A."/>
            <person name="Lipzen A."/>
            <person name="Lundell T."/>
            <person name="Morin E."/>
            <person name="Murat C."/>
            <person name="Sun H."/>
            <person name="Tunlid A."/>
            <person name="Henrissat B."/>
            <person name="Grigoriev I.V."/>
            <person name="Hibbett D.S."/>
            <person name="Martin F."/>
            <person name="Nordberg H.P."/>
            <person name="Cantor M.N."/>
            <person name="Hua S.X."/>
        </authorList>
    </citation>
    <scope>NUCLEOTIDE SEQUENCE [LARGE SCALE GENOMIC DNA]</scope>
    <source>
        <strain evidence="1 2">LaAM-08-1</strain>
    </source>
</reference>
<sequence length="112" mass="12397">MQQWHPNCRNPSRSIFGERPFVVNCAALFSCPPLSSSTPFSFSWSRPEISLCIFSSPGHPFVSFGISRSICRSTAPSYPNPSCITDRTIDSHLPPESSTHLLIKMASKVILL</sequence>
<name>A0A0C9Y347_9AGAR</name>
<reference evidence="2" key="2">
    <citation type="submission" date="2015-01" db="EMBL/GenBank/DDBJ databases">
        <title>Evolutionary Origins and Diversification of the Mycorrhizal Mutualists.</title>
        <authorList>
            <consortium name="DOE Joint Genome Institute"/>
            <consortium name="Mycorrhizal Genomics Consortium"/>
            <person name="Kohler A."/>
            <person name="Kuo A."/>
            <person name="Nagy L.G."/>
            <person name="Floudas D."/>
            <person name="Copeland A."/>
            <person name="Barry K.W."/>
            <person name="Cichocki N."/>
            <person name="Veneault-Fourrey C."/>
            <person name="LaButti K."/>
            <person name="Lindquist E.A."/>
            <person name="Lipzen A."/>
            <person name="Lundell T."/>
            <person name="Morin E."/>
            <person name="Murat C."/>
            <person name="Riley R."/>
            <person name="Ohm R."/>
            <person name="Sun H."/>
            <person name="Tunlid A."/>
            <person name="Henrissat B."/>
            <person name="Grigoriev I.V."/>
            <person name="Hibbett D.S."/>
            <person name="Martin F."/>
        </authorList>
    </citation>
    <scope>NUCLEOTIDE SEQUENCE [LARGE SCALE GENOMIC DNA]</scope>
    <source>
        <strain evidence="2">LaAM-08-1</strain>
    </source>
</reference>
<evidence type="ECO:0000313" key="1">
    <source>
        <dbReference type="EMBL" id="KIK02523.1"/>
    </source>
</evidence>
<proteinExistence type="predicted"/>
<accession>A0A0C9Y347</accession>
<evidence type="ECO:0000313" key="2">
    <source>
        <dbReference type="Proteomes" id="UP000054477"/>
    </source>
</evidence>
<keyword evidence="2" id="KW-1185">Reference proteome</keyword>